<feature type="region of interest" description="Disordered" evidence="6">
    <location>
        <begin position="68"/>
        <end position="178"/>
    </location>
</feature>
<evidence type="ECO:0000256" key="6">
    <source>
        <dbReference type="SAM" id="MobiDB-lite"/>
    </source>
</evidence>
<dbReference type="SMART" id="SM00774">
    <property type="entry name" value="WRKY"/>
    <property type="match status" value="1"/>
</dbReference>
<dbReference type="STRING" id="4558.A0A1W0VT45"/>
<dbReference type="InterPro" id="IPR036576">
    <property type="entry name" value="WRKY_dom_sf"/>
</dbReference>
<keyword evidence="5" id="KW-0539">Nucleus</keyword>
<dbReference type="GO" id="GO:0000976">
    <property type="term" value="F:transcription cis-regulatory region binding"/>
    <property type="evidence" value="ECO:0000318"/>
    <property type="project" value="GO_Central"/>
</dbReference>
<dbReference type="InParanoid" id="A0A1W0VT45"/>
<keyword evidence="2" id="KW-0805">Transcription regulation</keyword>
<evidence type="ECO:0000313" key="8">
    <source>
        <dbReference type="EMBL" id="OQU76459.1"/>
    </source>
</evidence>
<feature type="compositionally biased region" description="Pro residues" evidence="6">
    <location>
        <begin position="291"/>
        <end position="302"/>
    </location>
</feature>
<reference evidence="9" key="2">
    <citation type="journal article" date="2018" name="Plant J.">
        <title>The Sorghum bicolor reference genome: improved assembly, gene annotations, a transcriptome atlas, and signatures of genome organization.</title>
        <authorList>
            <person name="McCormick R.F."/>
            <person name="Truong S.K."/>
            <person name="Sreedasyam A."/>
            <person name="Jenkins J."/>
            <person name="Shu S."/>
            <person name="Sims D."/>
            <person name="Kennedy M."/>
            <person name="Amirebrahimi M."/>
            <person name="Weers B.D."/>
            <person name="McKinley B."/>
            <person name="Mattison A."/>
            <person name="Morishige D.T."/>
            <person name="Grimwood J."/>
            <person name="Schmutz J."/>
            <person name="Mullet J.E."/>
        </authorList>
    </citation>
    <scope>NUCLEOTIDE SEQUENCE [LARGE SCALE GENOMIC DNA]</scope>
    <source>
        <strain evidence="9">cv. BTx623</strain>
    </source>
</reference>
<evidence type="ECO:0000256" key="4">
    <source>
        <dbReference type="ARBA" id="ARBA00023163"/>
    </source>
</evidence>
<evidence type="ECO:0000256" key="3">
    <source>
        <dbReference type="ARBA" id="ARBA00023125"/>
    </source>
</evidence>
<evidence type="ECO:0000313" key="9">
    <source>
        <dbReference type="Proteomes" id="UP000000768"/>
    </source>
</evidence>
<organism evidence="8 9">
    <name type="scientific">Sorghum bicolor</name>
    <name type="common">Sorghum</name>
    <name type="synonym">Sorghum vulgare</name>
    <dbReference type="NCBI Taxonomy" id="4558"/>
    <lineage>
        <taxon>Eukaryota</taxon>
        <taxon>Viridiplantae</taxon>
        <taxon>Streptophyta</taxon>
        <taxon>Embryophyta</taxon>
        <taxon>Tracheophyta</taxon>
        <taxon>Spermatophyta</taxon>
        <taxon>Magnoliopsida</taxon>
        <taxon>Liliopsida</taxon>
        <taxon>Poales</taxon>
        <taxon>Poaceae</taxon>
        <taxon>PACMAD clade</taxon>
        <taxon>Panicoideae</taxon>
        <taxon>Andropogonodae</taxon>
        <taxon>Andropogoneae</taxon>
        <taxon>Sorghinae</taxon>
        <taxon>Sorghum</taxon>
    </lineage>
</organism>
<reference evidence="8 9" key="1">
    <citation type="journal article" date="2009" name="Nature">
        <title>The Sorghum bicolor genome and the diversification of grasses.</title>
        <authorList>
            <person name="Paterson A.H."/>
            <person name="Bowers J.E."/>
            <person name="Bruggmann R."/>
            <person name="Dubchak I."/>
            <person name="Grimwood J."/>
            <person name="Gundlach H."/>
            <person name="Haberer G."/>
            <person name="Hellsten U."/>
            <person name="Mitros T."/>
            <person name="Poliakov A."/>
            <person name="Schmutz J."/>
            <person name="Spannagl M."/>
            <person name="Tang H."/>
            <person name="Wang X."/>
            <person name="Wicker T."/>
            <person name="Bharti A.K."/>
            <person name="Chapman J."/>
            <person name="Feltus F.A."/>
            <person name="Gowik U."/>
            <person name="Grigoriev I.V."/>
            <person name="Lyons E."/>
            <person name="Maher C.A."/>
            <person name="Martis M."/>
            <person name="Narechania A."/>
            <person name="Otillar R.P."/>
            <person name="Penning B.W."/>
            <person name="Salamov A.A."/>
            <person name="Wang Y."/>
            <person name="Zhang L."/>
            <person name="Carpita N.C."/>
            <person name="Freeling M."/>
            <person name="Gingle A.R."/>
            <person name="Hash C.T."/>
            <person name="Keller B."/>
            <person name="Klein P."/>
            <person name="Kresovich S."/>
            <person name="McCann M.C."/>
            <person name="Ming R."/>
            <person name="Peterson D.G."/>
            <person name="Mehboob-ur-Rahman"/>
            <person name="Ware D."/>
            <person name="Westhoff P."/>
            <person name="Mayer K.F."/>
            <person name="Messing J."/>
            <person name="Rokhsar D.S."/>
        </authorList>
    </citation>
    <scope>NUCLEOTIDE SEQUENCE [LARGE SCALE GENOMIC DNA]</scope>
    <source>
        <strain evidence="9">cv. BTx623</strain>
    </source>
</reference>
<protein>
    <recommendedName>
        <fullName evidence="7">WRKY domain-containing protein</fullName>
    </recommendedName>
</protein>
<dbReference type="PANTHER" id="PTHR32096">
    <property type="entry name" value="WRKY TRANSCRIPTION FACTOR 30-RELATED-RELATED"/>
    <property type="match status" value="1"/>
</dbReference>
<dbReference type="Pfam" id="PF03106">
    <property type="entry name" value="WRKY"/>
    <property type="match status" value="1"/>
</dbReference>
<feature type="compositionally biased region" description="Pro residues" evidence="6">
    <location>
        <begin position="23"/>
        <end position="32"/>
    </location>
</feature>
<feature type="domain" description="WRKY" evidence="7">
    <location>
        <begin position="167"/>
        <end position="232"/>
    </location>
</feature>
<dbReference type="Gramene" id="OQU76459">
    <property type="protein sequence ID" value="OQU76459"/>
    <property type="gene ID" value="SORBI_3010G148600"/>
</dbReference>
<keyword evidence="9" id="KW-1185">Reference proteome</keyword>
<dbReference type="GO" id="GO:0003700">
    <property type="term" value="F:DNA-binding transcription factor activity"/>
    <property type="evidence" value="ECO:0000318"/>
    <property type="project" value="GO_Central"/>
</dbReference>
<dbReference type="AlphaFoldDB" id="A0A1W0VT45"/>
<evidence type="ECO:0000256" key="5">
    <source>
        <dbReference type="ARBA" id="ARBA00023242"/>
    </source>
</evidence>
<feature type="region of interest" description="Disordered" evidence="6">
    <location>
        <begin position="228"/>
        <end position="307"/>
    </location>
</feature>
<dbReference type="GO" id="GO:0005634">
    <property type="term" value="C:nucleus"/>
    <property type="evidence" value="ECO:0000318"/>
    <property type="project" value="GO_Central"/>
</dbReference>
<comment type="subcellular location">
    <subcellularLocation>
        <location evidence="1">Nucleus</location>
    </subcellularLocation>
</comment>
<accession>A0A1W0VT45</accession>
<name>A0A1W0VT45_SORBI</name>
<dbReference type="InterPro" id="IPR003657">
    <property type="entry name" value="WRKY_dom"/>
</dbReference>
<dbReference type="OMA" id="ELAPFYY"/>
<keyword evidence="3" id="KW-0238">DNA-binding</keyword>
<evidence type="ECO:0000256" key="2">
    <source>
        <dbReference type="ARBA" id="ARBA00023015"/>
    </source>
</evidence>
<dbReference type="SUPFAM" id="SSF118290">
    <property type="entry name" value="WRKY DNA-binding domain"/>
    <property type="match status" value="1"/>
</dbReference>
<feature type="compositionally biased region" description="Low complexity" evidence="6">
    <location>
        <begin position="69"/>
        <end position="98"/>
    </location>
</feature>
<sequence>MDDGRDGNNWDLNAVLRSGCHGPMPPPPPPPTRTANNPVARYAPPPPAQPSYAFTVLAGGLGHQAISVLPQPQALDQDPPHAAGRGPSLDLPLLPEPDYTAAVGNTPAPLNPPWPRNEIPVPSVQQRPADKHKTPPSSGCDAAEGSSRSKKRDNRTTKESKVVLVLAEDPTPPDSWAWRKYGQKSIKDTPYHRSYYRCSTDKKCKARKHVQRCLTQSFLAVSYIGEHSHPMPLARNGQAGTTHQKPPPRQPTSPFIRTPAKEDQPHHQAPAPPPATSSSPFAMISAAKQTPAPPAALLPPPSVEFDNEKDDDAVAVRMLLNDMDMTPEDALKFVNPEEEPLDGVGDDLLIPTPEELAPFYYGDEENMLYPMASEPASGGSRNTKA</sequence>
<dbReference type="Proteomes" id="UP000000768">
    <property type="component" value="Chromosome 10"/>
</dbReference>
<dbReference type="InterPro" id="IPR044810">
    <property type="entry name" value="WRKY_plant"/>
</dbReference>
<dbReference type="Gene3D" id="2.20.25.80">
    <property type="entry name" value="WRKY domain"/>
    <property type="match status" value="1"/>
</dbReference>
<proteinExistence type="predicted"/>
<dbReference type="PROSITE" id="PS50811">
    <property type="entry name" value="WRKY"/>
    <property type="match status" value="1"/>
</dbReference>
<evidence type="ECO:0000259" key="7">
    <source>
        <dbReference type="PROSITE" id="PS50811"/>
    </source>
</evidence>
<keyword evidence="4" id="KW-0804">Transcription</keyword>
<feature type="region of interest" description="Disordered" evidence="6">
    <location>
        <begin position="1"/>
        <end position="51"/>
    </location>
</feature>
<dbReference type="EMBL" id="CM000769">
    <property type="protein sequence ID" value="OQU76459.1"/>
    <property type="molecule type" value="Genomic_DNA"/>
</dbReference>
<dbReference type="PANTHER" id="PTHR32096:SF128">
    <property type="entry name" value="WRKY DOMAIN-CONTAINING PROTEIN"/>
    <property type="match status" value="1"/>
</dbReference>
<evidence type="ECO:0000256" key="1">
    <source>
        <dbReference type="ARBA" id="ARBA00004123"/>
    </source>
</evidence>
<gene>
    <name evidence="8" type="ORF">SORBI_3010G148600</name>
</gene>